<dbReference type="OMA" id="KRHADTN"/>
<dbReference type="EMBL" id="AYCK01009558">
    <property type="status" value="NOT_ANNOTATED_CDS"/>
    <property type="molecule type" value="Genomic_DNA"/>
</dbReference>
<dbReference type="eggNOG" id="KOG4678">
    <property type="taxonomic scope" value="Eukaryota"/>
</dbReference>
<dbReference type="SUPFAM" id="SSF47576">
    <property type="entry name" value="Calponin-homology domain, CH-domain"/>
    <property type="match status" value="1"/>
</dbReference>
<feature type="region of interest" description="Disordered" evidence="4">
    <location>
        <begin position="79"/>
        <end position="248"/>
    </location>
</feature>
<keyword evidence="1" id="KW-0597">Phosphoprotein</keyword>
<feature type="compositionally biased region" description="Polar residues" evidence="4">
    <location>
        <begin position="198"/>
        <end position="221"/>
    </location>
</feature>
<dbReference type="SMART" id="SM00033">
    <property type="entry name" value="CH"/>
    <property type="match status" value="1"/>
</dbReference>
<reference evidence="7" key="1">
    <citation type="submission" date="2013-10" db="EMBL/GenBank/DDBJ databases">
        <authorList>
            <person name="Schartl M."/>
            <person name="Warren W."/>
        </authorList>
    </citation>
    <scope>NUCLEOTIDE SEQUENCE [LARGE SCALE GENOMIC DNA]</scope>
    <source>
        <strain evidence="7">female</strain>
    </source>
</reference>
<feature type="compositionally biased region" description="Polar residues" evidence="4">
    <location>
        <begin position="288"/>
        <end position="301"/>
    </location>
</feature>
<dbReference type="Gene3D" id="1.10.418.10">
    <property type="entry name" value="Calponin-like domain"/>
    <property type="match status" value="1"/>
</dbReference>
<dbReference type="GeneID" id="103145513"/>
<dbReference type="Pfam" id="PF00307">
    <property type="entry name" value="CH"/>
    <property type="match status" value="1"/>
</dbReference>
<evidence type="ECO:0000313" key="7">
    <source>
        <dbReference type="Proteomes" id="UP000028760"/>
    </source>
</evidence>
<feature type="compositionally biased region" description="Polar residues" evidence="4">
    <location>
        <begin position="322"/>
        <end position="336"/>
    </location>
</feature>
<feature type="compositionally biased region" description="Basic and acidic residues" evidence="4">
    <location>
        <begin position="343"/>
        <end position="357"/>
    </location>
</feature>
<dbReference type="AlphaFoldDB" id="A0A087YD74"/>
<dbReference type="InterPro" id="IPR036872">
    <property type="entry name" value="CH_dom_sf"/>
</dbReference>
<feature type="compositionally biased region" description="Basic and acidic residues" evidence="4">
    <location>
        <begin position="469"/>
        <end position="486"/>
    </location>
</feature>
<dbReference type="RefSeq" id="XP_007563012.1">
    <property type="nucleotide sequence ID" value="XM_007562950.2"/>
</dbReference>
<dbReference type="EMBL" id="AYCK01009559">
    <property type="status" value="NOT_ANNOTATED_CDS"/>
    <property type="molecule type" value="Genomic_DNA"/>
</dbReference>
<reference evidence="6" key="3">
    <citation type="submission" date="2025-09" db="UniProtKB">
        <authorList>
            <consortium name="Ensembl"/>
        </authorList>
    </citation>
    <scope>IDENTIFICATION</scope>
</reference>
<dbReference type="PANTHER" id="PTHR23167:SF37">
    <property type="entry name" value="SMOOTHELIN-LIKE PROTEIN 2"/>
    <property type="match status" value="1"/>
</dbReference>
<reference evidence="6" key="2">
    <citation type="submission" date="2025-08" db="UniProtKB">
        <authorList>
            <consortium name="Ensembl"/>
        </authorList>
    </citation>
    <scope>IDENTIFICATION</scope>
</reference>
<name>A0A087YD74_POEFO</name>
<evidence type="ECO:0000256" key="3">
    <source>
        <dbReference type="ARBA" id="ARBA00061655"/>
    </source>
</evidence>
<dbReference type="EMBL" id="AYCK01009560">
    <property type="status" value="NOT_ANNOTATED_CDS"/>
    <property type="molecule type" value="Genomic_DNA"/>
</dbReference>
<feature type="compositionally biased region" description="Polar residues" evidence="4">
    <location>
        <begin position="454"/>
        <end position="465"/>
    </location>
</feature>
<feature type="region of interest" description="Disordered" evidence="4">
    <location>
        <begin position="274"/>
        <end position="378"/>
    </location>
</feature>
<dbReference type="Ensembl" id="ENSPFOT00000015999.2">
    <property type="protein sequence ID" value="ENSPFOP00000015977.2"/>
    <property type="gene ID" value="ENSPFOG00000015915.2"/>
</dbReference>
<evidence type="ECO:0000256" key="4">
    <source>
        <dbReference type="SAM" id="MobiDB-lite"/>
    </source>
</evidence>
<dbReference type="STRING" id="48698.ENSPFOP00000015977"/>
<dbReference type="InterPro" id="IPR050540">
    <property type="entry name" value="F-actin_Monoox_Mical"/>
</dbReference>
<feature type="region of interest" description="Disordered" evidence="4">
    <location>
        <begin position="452"/>
        <end position="495"/>
    </location>
</feature>
<dbReference type="Proteomes" id="UP000028760">
    <property type="component" value="Unassembled WGS sequence"/>
</dbReference>
<dbReference type="PANTHER" id="PTHR23167">
    <property type="entry name" value="CALPONIN HOMOLOGY DOMAIN-CONTAINING PROTEIN DDB_G0272472-RELATED"/>
    <property type="match status" value="1"/>
</dbReference>
<accession>A0A087YD74</accession>
<proteinExistence type="inferred from homology"/>
<feature type="domain" description="Calponin-homology (CH)" evidence="5">
    <location>
        <begin position="500"/>
        <end position="607"/>
    </location>
</feature>
<dbReference type="FunFam" id="1.10.418.10:FF:000009">
    <property type="entry name" value="smoothelin isoform X2"/>
    <property type="match status" value="1"/>
</dbReference>
<dbReference type="GeneTree" id="ENSGT00940000154495"/>
<feature type="compositionally biased region" description="Polar residues" evidence="4">
    <location>
        <begin position="365"/>
        <end position="378"/>
    </location>
</feature>
<organism evidence="6 7">
    <name type="scientific">Poecilia formosa</name>
    <name type="common">Amazon molly</name>
    <name type="synonym">Limia formosa</name>
    <dbReference type="NCBI Taxonomy" id="48698"/>
    <lineage>
        <taxon>Eukaryota</taxon>
        <taxon>Metazoa</taxon>
        <taxon>Chordata</taxon>
        <taxon>Craniata</taxon>
        <taxon>Vertebrata</taxon>
        <taxon>Euteleostomi</taxon>
        <taxon>Actinopterygii</taxon>
        <taxon>Neopterygii</taxon>
        <taxon>Teleostei</taxon>
        <taxon>Neoteleostei</taxon>
        <taxon>Acanthomorphata</taxon>
        <taxon>Ovalentaria</taxon>
        <taxon>Atherinomorphae</taxon>
        <taxon>Cyprinodontiformes</taxon>
        <taxon>Poeciliidae</taxon>
        <taxon>Poeciliinae</taxon>
        <taxon>Poecilia</taxon>
    </lineage>
</organism>
<protein>
    <submittedName>
        <fullName evidence="6">Smoothelin-like protein 2</fullName>
    </submittedName>
</protein>
<keyword evidence="7" id="KW-1185">Reference proteome</keyword>
<keyword evidence="2" id="KW-0175">Coiled coil</keyword>
<evidence type="ECO:0000256" key="2">
    <source>
        <dbReference type="ARBA" id="ARBA00023054"/>
    </source>
</evidence>
<evidence type="ECO:0000259" key="5">
    <source>
        <dbReference type="PROSITE" id="PS50021"/>
    </source>
</evidence>
<comment type="similarity">
    <text evidence="3">Belongs to the smoothelin family.</text>
</comment>
<sequence>MEEGAVSRALAGFRATLDAAVREVHVDISAFKQQVEHRMDELRASSRPLSDAVARLQEENLQLRARLDALSRAVGELAGARGPVNGHDEAGPPDWAAPEPDWGGSGHAEVPGPGSNDPGPAPWRLKRHADTNGTNAKGGRSNCEEAVADQEKETEAGAASESWDEATPLSHLATETLSSPDQEESGPLTKPHLPLTAMTKTNSDAPVSTPSPTAVAQTSKESQSKPEESTVINDSYEPQPHLPVTAMSTKPGLEGFLGAKPVYSPASGRKAAADHLFIGGAPGAKDPISQNPRDQSDSEASSHLPIAAATRIPSDVPAAPKSDQTAASRLNPSAQETPAAPKQTDHPVRRDANEPKHHLPLSAMTKPNTESAISAPSQSLSASLDLTVKPGEYPFKRAPVLKTPSPSLKRSVSFPQPAEKLLPSKSFMKSGLSPKLDLRSNKSGGIEFKPEVMKSQTLPRSNGAQTKRGLFERMNSDPIKPKDSKPKLKRSQSFGMSSASGIKQILLEWCRSKTIGYKNIDIQNFSSSWSDGMAFCALVHSFFPLEFDYNALNPANRRQNLQTAFTIAEQQADCLRLIEVDDMLDMGDKPDPMCVFTYVQSLYNHLKKFE</sequence>
<evidence type="ECO:0000256" key="1">
    <source>
        <dbReference type="ARBA" id="ARBA00022553"/>
    </source>
</evidence>
<evidence type="ECO:0000313" key="6">
    <source>
        <dbReference type="Ensembl" id="ENSPFOP00000015977.2"/>
    </source>
</evidence>
<dbReference type="InterPro" id="IPR001715">
    <property type="entry name" value="CH_dom"/>
</dbReference>
<dbReference type="PROSITE" id="PS50021">
    <property type="entry name" value="CH"/>
    <property type="match status" value="1"/>
</dbReference>